<evidence type="ECO:0000313" key="2">
    <source>
        <dbReference type="EMBL" id="SMG56505.1"/>
    </source>
</evidence>
<dbReference type="CDD" id="cd00093">
    <property type="entry name" value="HTH_XRE"/>
    <property type="match status" value="1"/>
</dbReference>
<dbReference type="RefSeq" id="WP_085497575.1">
    <property type="nucleotide sequence ID" value="NZ_FXAZ01000007.1"/>
</dbReference>
<dbReference type="PROSITE" id="PS50943">
    <property type="entry name" value="HTH_CROC1"/>
    <property type="match status" value="1"/>
</dbReference>
<dbReference type="EMBL" id="FXAZ01000007">
    <property type="protein sequence ID" value="SMG56505.1"/>
    <property type="molecule type" value="Genomic_DNA"/>
</dbReference>
<protein>
    <recommendedName>
        <fullName evidence="1">HTH cro/C1-type domain-containing protein</fullName>
    </recommendedName>
</protein>
<dbReference type="Proteomes" id="UP000193834">
    <property type="component" value="Unassembled WGS sequence"/>
</dbReference>
<dbReference type="SMART" id="SM00530">
    <property type="entry name" value="HTH_XRE"/>
    <property type="match status" value="1"/>
</dbReference>
<dbReference type="InterPro" id="IPR010982">
    <property type="entry name" value="Lambda_DNA-bd_dom_sf"/>
</dbReference>
<dbReference type="Gene3D" id="1.10.260.40">
    <property type="entry name" value="lambda repressor-like DNA-binding domains"/>
    <property type="match status" value="1"/>
</dbReference>
<keyword evidence="3" id="KW-1185">Reference proteome</keyword>
<dbReference type="GO" id="GO:0003677">
    <property type="term" value="F:DNA binding"/>
    <property type="evidence" value="ECO:0007669"/>
    <property type="project" value="InterPro"/>
</dbReference>
<dbReference type="AlphaFoldDB" id="A0A1X7LRQ7"/>
<evidence type="ECO:0000259" key="1">
    <source>
        <dbReference type="PROSITE" id="PS50943"/>
    </source>
</evidence>
<dbReference type="STRING" id="1852522.SAMN06295960_4148"/>
<proteinExistence type="predicted"/>
<sequence>MQTKEQLMKDVVRGLIQCETSPKHACMGMEQLETQVKQWFSGKDKKRLITFKQARLNMGMSLADVSKLAGLHIEALEAYEEDSTNMPLQEAVNLCRIYKLSVDHVFWGKTPDGSVREEEDTTSAFLEFARRRIEESISIHSNYPLYIEKDEKITVLLPELLKKSPSSDFRSKLLALEDAYCFTSACDQENAYFQGFTDAIRLCK</sequence>
<feature type="domain" description="HTH cro/C1-type" evidence="1">
    <location>
        <begin position="51"/>
        <end position="105"/>
    </location>
</feature>
<gene>
    <name evidence="2" type="ORF">SAMN06295960_4148</name>
</gene>
<organism evidence="2 3">
    <name type="scientific">Paenibacillus aquistagni</name>
    <dbReference type="NCBI Taxonomy" id="1852522"/>
    <lineage>
        <taxon>Bacteria</taxon>
        <taxon>Bacillati</taxon>
        <taxon>Bacillota</taxon>
        <taxon>Bacilli</taxon>
        <taxon>Bacillales</taxon>
        <taxon>Paenibacillaceae</taxon>
        <taxon>Paenibacillus</taxon>
    </lineage>
</organism>
<reference evidence="2 3" key="1">
    <citation type="submission" date="2017-04" db="EMBL/GenBank/DDBJ databases">
        <authorList>
            <person name="Afonso C.L."/>
            <person name="Miller P.J."/>
            <person name="Scott M.A."/>
            <person name="Spackman E."/>
            <person name="Goraichik I."/>
            <person name="Dimitrov K.M."/>
            <person name="Suarez D.L."/>
            <person name="Swayne D.E."/>
        </authorList>
    </citation>
    <scope>NUCLEOTIDE SEQUENCE [LARGE SCALE GENOMIC DNA]</scope>
    <source>
        <strain evidence="2 3">11</strain>
    </source>
</reference>
<evidence type="ECO:0000313" key="3">
    <source>
        <dbReference type="Proteomes" id="UP000193834"/>
    </source>
</evidence>
<dbReference type="InterPro" id="IPR001387">
    <property type="entry name" value="Cro/C1-type_HTH"/>
</dbReference>
<name>A0A1X7LRQ7_9BACL</name>
<dbReference type="SUPFAM" id="SSF47413">
    <property type="entry name" value="lambda repressor-like DNA-binding domains"/>
    <property type="match status" value="1"/>
</dbReference>
<accession>A0A1X7LRQ7</accession>